<gene>
    <name evidence="4" type="ORF">JKP88DRAFT_346590</name>
</gene>
<keyword evidence="5" id="KW-1185">Reference proteome</keyword>
<keyword evidence="3" id="KW-1133">Transmembrane helix</keyword>
<feature type="region of interest" description="Disordered" evidence="2">
    <location>
        <begin position="227"/>
        <end position="307"/>
    </location>
</feature>
<reference evidence="4" key="1">
    <citation type="submission" date="2021-02" db="EMBL/GenBank/DDBJ databases">
        <title>First Annotated Genome of the Yellow-green Alga Tribonema minus.</title>
        <authorList>
            <person name="Mahan K.M."/>
        </authorList>
    </citation>
    <scope>NUCLEOTIDE SEQUENCE</scope>
    <source>
        <strain evidence="4">UTEX B ZZ1240</strain>
    </source>
</reference>
<proteinExistence type="predicted"/>
<feature type="region of interest" description="Disordered" evidence="2">
    <location>
        <begin position="28"/>
        <end position="102"/>
    </location>
</feature>
<evidence type="ECO:0000256" key="1">
    <source>
        <dbReference type="SAM" id="Coils"/>
    </source>
</evidence>
<feature type="compositionally biased region" description="Basic and acidic residues" evidence="2">
    <location>
        <begin position="87"/>
        <end position="100"/>
    </location>
</feature>
<evidence type="ECO:0000256" key="2">
    <source>
        <dbReference type="SAM" id="MobiDB-lite"/>
    </source>
</evidence>
<organism evidence="4 5">
    <name type="scientific">Tribonema minus</name>
    <dbReference type="NCBI Taxonomy" id="303371"/>
    <lineage>
        <taxon>Eukaryota</taxon>
        <taxon>Sar</taxon>
        <taxon>Stramenopiles</taxon>
        <taxon>Ochrophyta</taxon>
        <taxon>PX clade</taxon>
        <taxon>Xanthophyceae</taxon>
        <taxon>Tribonematales</taxon>
        <taxon>Tribonemataceae</taxon>
        <taxon>Tribonema</taxon>
    </lineage>
</organism>
<protein>
    <submittedName>
        <fullName evidence="4">Uncharacterized protein</fullName>
    </submittedName>
</protein>
<feature type="compositionally biased region" description="Basic and acidic residues" evidence="2">
    <location>
        <begin position="227"/>
        <end position="241"/>
    </location>
</feature>
<feature type="transmembrane region" description="Helical" evidence="3">
    <location>
        <begin position="163"/>
        <end position="184"/>
    </location>
</feature>
<evidence type="ECO:0000313" key="5">
    <source>
        <dbReference type="Proteomes" id="UP000664859"/>
    </source>
</evidence>
<dbReference type="AlphaFoldDB" id="A0A835Z066"/>
<sequence length="307" mass="34146">MADDLAYGLRAFQEFMFEALKAYAPTTSTSTPAAAPFAEATASPQRSAAAAIRRSQGSDKKVRAKQRLAHLNSSKTSAGGDSPSQQHLEDTSDKINDRADAGGTSDAAELELVLPEHSFVLNACDDPMRRLPCTADVTNAEVQCASGQLTRAQARYRELMGELIWNGVAAYIALAICCALWRGYRERKEKERRQIELRRQEEEHRRQMEEQRQQQQQEEEQYWQEQLLRRQQQEHSKRSSDKSSYNRSAKDSVNKCCAGSKISSGKSSCNGSKRKNVTSSCYVGSRSSNDNSKRSCVGSKRSSGKSS</sequence>
<keyword evidence="3" id="KW-0472">Membrane</keyword>
<feature type="coiled-coil region" evidence="1">
    <location>
        <begin position="185"/>
        <end position="221"/>
    </location>
</feature>
<feature type="compositionally biased region" description="Low complexity" evidence="2">
    <location>
        <begin position="28"/>
        <end position="55"/>
    </location>
</feature>
<name>A0A835Z066_9STRA</name>
<keyword evidence="3" id="KW-0812">Transmembrane</keyword>
<comment type="caution">
    <text evidence="4">The sequence shown here is derived from an EMBL/GenBank/DDBJ whole genome shotgun (WGS) entry which is preliminary data.</text>
</comment>
<keyword evidence="1" id="KW-0175">Coiled coil</keyword>
<evidence type="ECO:0000256" key="3">
    <source>
        <dbReference type="SAM" id="Phobius"/>
    </source>
</evidence>
<accession>A0A835Z066</accession>
<feature type="compositionally biased region" description="Polar residues" evidence="2">
    <location>
        <begin position="71"/>
        <end position="86"/>
    </location>
</feature>
<dbReference type="Proteomes" id="UP000664859">
    <property type="component" value="Unassembled WGS sequence"/>
</dbReference>
<evidence type="ECO:0000313" key="4">
    <source>
        <dbReference type="EMBL" id="KAG5183217.1"/>
    </source>
</evidence>
<dbReference type="EMBL" id="JAFCMP010000223">
    <property type="protein sequence ID" value="KAG5183217.1"/>
    <property type="molecule type" value="Genomic_DNA"/>
</dbReference>
<feature type="compositionally biased region" description="Polar residues" evidence="2">
    <location>
        <begin position="261"/>
        <end position="290"/>
    </location>
</feature>